<accession>A0AAV6Y6B8</accession>
<keyword evidence="2" id="KW-1185">Reference proteome</keyword>
<name>A0AAV6Y6B8_9LAMI</name>
<comment type="caution">
    <text evidence="1">The sequence shown here is derived from an EMBL/GenBank/DDBJ whole genome shotgun (WGS) entry which is preliminary data.</text>
</comment>
<sequence length="94" mass="10724">MGEDSDVEHGIIEWKFVVESYTGIEGSPNWQLLRNGSGCFCSEKGFTRFDNRPASQLMISLCNGIMLDAAETMYEIFQLIMDIYFDKSRQQAVL</sequence>
<reference evidence="1" key="1">
    <citation type="submission" date="2019-10" db="EMBL/GenBank/DDBJ databases">
        <authorList>
            <person name="Zhang R."/>
            <person name="Pan Y."/>
            <person name="Wang J."/>
            <person name="Ma R."/>
            <person name="Yu S."/>
        </authorList>
    </citation>
    <scope>NUCLEOTIDE SEQUENCE</scope>
    <source>
        <strain evidence="1">LA-IB0</strain>
        <tissue evidence="1">Leaf</tissue>
    </source>
</reference>
<dbReference type="AlphaFoldDB" id="A0AAV6Y6B8"/>
<organism evidence="1 2">
    <name type="scientific">Buddleja alternifolia</name>
    <dbReference type="NCBI Taxonomy" id="168488"/>
    <lineage>
        <taxon>Eukaryota</taxon>
        <taxon>Viridiplantae</taxon>
        <taxon>Streptophyta</taxon>
        <taxon>Embryophyta</taxon>
        <taxon>Tracheophyta</taxon>
        <taxon>Spermatophyta</taxon>
        <taxon>Magnoliopsida</taxon>
        <taxon>eudicotyledons</taxon>
        <taxon>Gunneridae</taxon>
        <taxon>Pentapetalae</taxon>
        <taxon>asterids</taxon>
        <taxon>lamiids</taxon>
        <taxon>Lamiales</taxon>
        <taxon>Scrophulariaceae</taxon>
        <taxon>Buddlejeae</taxon>
        <taxon>Buddleja</taxon>
    </lineage>
</organism>
<protein>
    <submittedName>
        <fullName evidence="1">Uncharacterized protein</fullName>
    </submittedName>
</protein>
<proteinExistence type="predicted"/>
<dbReference type="Proteomes" id="UP000826271">
    <property type="component" value="Unassembled WGS sequence"/>
</dbReference>
<evidence type="ECO:0000313" key="1">
    <source>
        <dbReference type="EMBL" id="KAG8390731.1"/>
    </source>
</evidence>
<dbReference type="EMBL" id="WHWC01000001">
    <property type="protein sequence ID" value="KAG8390731.1"/>
    <property type="molecule type" value="Genomic_DNA"/>
</dbReference>
<gene>
    <name evidence="1" type="ORF">BUALT_Bualt01G0113900</name>
</gene>
<evidence type="ECO:0000313" key="2">
    <source>
        <dbReference type="Proteomes" id="UP000826271"/>
    </source>
</evidence>